<keyword evidence="13" id="KW-1185">Reference proteome</keyword>
<dbReference type="PROSITE" id="PS50846">
    <property type="entry name" value="HMA_2"/>
    <property type="match status" value="1"/>
</dbReference>
<evidence type="ECO:0000256" key="10">
    <source>
        <dbReference type="SAM" id="Phobius"/>
    </source>
</evidence>
<evidence type="ECO:0000256" key="4">
    <source>
        <dbReference type="ARBA" id="ARBA00022692"/>
    </source>
</evidence>
<evidence type="ECO:0000256" key="9">
    <source>
        <dbReference type="ARBA" id="ARBA00023265"/>
    </source>
</evidence>
<dbReference type="STRING" id="542762.A0A4S4DIX1"/>
<evidence type="ECO:0000256" key="1">
    <source>
        <dbReference type="ARBA" id="ARBA00004141"/>
    </source>
</evidence>
<feature type="domain" description="HMA" evidence="11">
    <location>
        <begin position="60"/>
        <end position="132"/>
    </location>
</feature>
<dbReference type="Gene3D" id="3.30.70.100">
    <property type="match status" value="1"/>
</dbReference>
<dbReference type="SUPFAM" id="SSF55008">
    <property type="entry name" value="HMA, heavy metal-associated domain"/>
    <property type="match status" value="1"/>
</dbReference>
<dbReference type="Proteomes" id="UP000306102">
    <property type="component" value="Unassembled WGS sequence"/>
</dbReference>
<comment type="similarity">
    <text evidence="3">Belongs to the MLO family.</text>
</comment>
<protein>
    <recommendedName>
        <fullName evidence="11">HMA domain-containing protein</fullName>
    </recommendedName>
</protein>
<dbReference type="GO" id="GO:0009626">
    <property type="term" value="P:plant-type hypersensitive response"/>
    <property type="evidence" value="ECO:0007669"/>
    <property type="project" value="UniProtKB-KW"/>
</dbReference>
<dbReference type="InterPro" id="IPR004326">
    <property type="entry name" value="Mlo"/>
</dbReference>
<evidence type="ECO:0000256" key="7">
    <source>
        <dbReference type="ARBA" id="ARBA00022989"/>
    </source>
</evidence>
<evidence type="ECO:0000256" key="8">
    <source>
        <dbReference type="ARBA" id="ARBA00023136"/>
    </source>
</evidence>
<reference evidence="12 13" key="1">
    <citation type="journal article" date="2018" name="Proc. Natl. Acad. Sci. U.S.A.">
        <title>Draft genome sequence of Camellia sinensis var. sinensis provides insights into the evolution of the tea genome and tea quality.</title>
        <authorList>
            <person name="Wei C."/>
            <person name="Yang H."/>
            <person name="Wang S."/>
            <person name="Zhao J."/>
            <person name="Liu C."/>
            <person name="Gao L."/>
            <person name="Xia E."/>
            <person name="Lu Y."/>
            <person name="Tai Y."/>
            <person name="She G."/>
            <person name="Sun J."/>
            <person name="Cao H."/>
            <person name="Tong W."/>
            <person name="Gao Q."/>
            <person name="Li Y."/>
            <person name="Deng W."/>
            <person name="Jiang X."/>
            <person name="Wang W."/>
            <person name="Chen Q."/>
            <person name="Zhang S."/>
            <person name="Li H."/>
            <person name="Wu J."/>
            <person name="Wang P."/>
            <person name="Li P."/>
            <person name="Shi C."/>
            <person name="Zheng F."/>
            <person name="Jian J."/>
            <person name="Huang B."/>
            <person name="Shan D."/>
            <person name="Shi M."/>
            <person name="Fang C."/>
            <person name="Yue Y."/>
            <person name="Li F."/>
            <person name="Li D."/>
            <person name="Wei S."/>
            <person name="Han B."/>
            <person name="Jiang C."/>
            <person name="Yin Y."/>
            <person name="Xia T."/>
            <person name="Zhang Z."/>
            <person name="Bennetzen J.L."/>
            <person name="Zhao S."/>
            <person name="Wan X."/>
        </authorList>
    </citation>
    <scope>NUCLEOTIDE SEQUENCE [LARGE SCALE GENOMIC DNA]</scope>
    <source>
        <strain evidence="13">cv. Shuchazao</strain>
        <tissue evidence="12">Leaf</tissue>
    </source>
</reference>
<dbReference type="InterPro" id="IPR036163">
    <property type="entry name" value="HMA_dom_sf"/>
</dbReference>
<evidence type="ECO:0000256" key="5">
    <source>
        <dbReference type="ARBA" id="ARBA00022723"/>
    </source>
</evidence>
<evidence type="ECO:0000313" key="12">
    <source>
        <dbReference type="EMBL" id="THG02779.1"/>
    </source>
</evidence>
<keyword evidence="5" id="KW-0479">Metal-binding</keyword>
<dbReference type="AlphaFoldDB" id="A0A4S4DIX1"/>
<dbReference type="PANTHER" id="PTHR22814">
    <property type="entry name" value="COPPER TRANSPORT PROTEIN ATOX1-RELATED"/>
    <property type="match status" value="1"/>
</dbReference>
<dbReference type="InterPro" id="IPR006121">
    <property type="entry name" value="HMA_dom"/>
</dbReference>
<sequence length="271" mass="30624">MNSQSPSIILSTCPPLPFHLLEDYTYYTHILLVLVGNFDFAKNLKVAILCFLQLAFPNSKWVVELKVDLDCEGCIKKILKAIKKIEDIETYNIETQLNKVTVTGNVTTEEEFNKYDREPAKYIKQYKGIKPRTGAPYSCDIGYEQFLGPKLQYGFDSDIMGHVRFIIPRLVIGVFVQVLCSYSTLLLYGIVTQSKKHPNEFAEELVKDADQKATINVGGHLLNAITIKHFTLGLPYHSKYTFVKGVGNDKMIAQSAFALEHMEGALHHSLL</sequence>
<keyword evidence="7 10" id="KW-1133">Transmembrane helix</keyword>
<dbReference type="GO" id="GO:0016020">
    <property type="term" value="C:membrane"/>
    <property type="evidence" value="ECO:0007669"/>
    <property type="project" value="UniProtKB-SubCell"/>
</dbReference>
<feature type="transmembrane region" description="Helical" evidence="10">
    <location>
        <begin position="170"/>
        <end position="191"/>
    </location>
</feature>
<gene>
    <name evidence="12" type="ORF">TEA_029026</name>
</gene>
<comment type="subcellular location">
    <subcellularLocation>
        <location evidence="1">Membrane</location>
        <topology evidence="1">Multi-pass membrane protein</topology>
    </subcellularLocation>
    <subcellularLocation>
        <location evidence="2">Membrane</location>
        <topology evidence="2">Peripheral membrane protein</topology>
    </subcellularLocation>
</comment>
<keyword evidence="4 10" id="KW-0812">Transmembrane</keyword>
<dbReference type="Pfam" id="PF00403">
    <property type="entry name" value="HMA"/>
    <property type="match status" value="1"/>
</dbReference>
<keyword evidence="6" id="KW-0611">Plant defense</keyword>
<dbReference type="PANTHER" id="PTHR22814:SF304">
    <property type="entry name" value="HEAVY METAL TRANSPORT_DETOXIFICATION SUPERFAMILY PROTEIN"/>
    <property type="match status" value="1"/>
</dbReference>
<evidence type="ECO:0000259" key="11">
    <source>
        <dbReference type="PROSITE" id="PS50846"/>
    </source>
</evidence>
<evidence type="ECO:0000256" key="6">
    <source>
        <dbReference type="ARBA" id="ARBA00022821"/>
    </source>
</evidence>
<organism evidence="12 13">
    <name type="scientific">Camellia sinensis var. sinensis</name>
    <name type="common">China tea</name>
    <dbReference type="NCBI Taxonomy" id="542762"/>
    <lineage>
        <taxon>Eukaryota</taxon>
        <taxon>Viridiplantae</taxon>
        <taxon>Streptophyta</taxon>
        <taxon>Embryophyta</taxon>
        <taxon>Tracheophyta</taxon>
        <taxon>Spermatophyta</taxon>
        <taxon>Magnoliopsida</taxon>
        <taxon>eudicotyledons</taxon>
        <taxon>Gunneridae</taxon>
        <taxon>Pentapetalae</taxon>
        <taxon>asterids</taxon>
        <taxon>Ericales</taxon>
        <taxon>Theaceae</taxon>
        <taxon>Camellia</taxon>
    </lineage>
</organism>
<dbReference type="EMBL" id="SDRB02011113">
    <property type="protein sequence ID" value="THG02779.1"/>
    <property type="molecule type" value="Genomic_DNA"/>
</dbReference>
<evidence type="ECO:0000256" key="2">
    <source>
        <dbReference type="ARBA" id="ARBA00004170"/>
    </source>
</evidence>
<evidence type="ECO:0000313" key="13">
    <source>
        <dbReference type="Proteomes" id="UP000306102"/>
    </source>
</evidence>
<comment type="caution">
    <text evidence="12">The sequence shown here is derived from an EMBL/GenBank/DDBJ whole genome shotgun (WGS) entry which is preliminary data.</text>
</comment>
<dbReference type="Pfam" id="PF03094">
    <property type="entry name" value="Mlo"/>
    <property type="match status" value="1"/>
</dbReference>
<evidence type="ECO:0000256" key="3">
    <source>
        <dbReference type="ARBA" id="ARBA00006574"/>
    </source>
</evidence>
<dbReference type="GO" id="GO:0046872">
    <property type="term" value="F:metal ion binding"/>
    <property type="evidence" value="ECO:0007669"/>
    <property type="project" value="UniProtKB-KW"/>
</dbReference>
<keyword evidence="8 10" id="KW-0472">Membrane</keyword>
<name>A0A4S4DIX1_CAMSN</name>
<proteinExistence type="inferred from homology"/>
<keyword evidence="9" id="KW-0568">Pathogenesis-related protein</keyword>
<accession>A0A4S4DIX1</accession>